<name>A0A843VJI7_COLES</name>
<accession>A0A843VJI7</accession>
<protein>
    <submittedName>
        <fullName evidence="2">Uncharacterized protein</fullName>
    </submittedName>
</protein>
<dbReference type="AlphaFoldDB" id="A0A843VJI7"/>
<reference evidence="2" key="1">
    <citation type="submission" date="2017-07" db="EMBL/GenBank/DDBJ databases">
        <title>Taro Niue Genome Assembly and Annotation.</title>
        <authorList>
            <person name="Atibalentja N."/>
            <person name="Keating K."/>
            <person name="Fields C.J."/>
        </authorList>
    </citation>
    <scope>NUCLEOTIDE SEQUENCE</scope>
    <source>
        <strain evidence="2">Niue_2</strain>
        <tissue evidence="2">Leaf</tissue>
    </source>
</reference>
<dbReference type="Pfam" id="PF05623">
    <property type="entry name" value="DUF789"/>
    <property type="match status" value="1"/>
</dbReference>
<dbReference type="InterPro" id="IPR008507">
    <property type="entry name" value="DUF789"/>
</dbReference>
<evidence type="ECO:0000313" key="3">
    <source>
        <dbReference type="Proteomes" id="UP000652761"/>
    </source>
</evidence>
<dbReference type="OrthoDB" id="1896065at2759"/>
<gene>
    <name evidence="2" type="ORF">Taro_026446</name>
</gene>
<sequence length="432" mass="49199">MLPVTFALASIAGFPILPFFTGRAAGIKVSVVSVSAEPSTLLLRLLAPPRSPFILQHPSRFVSFSDFSLFYKLLPGFCCFVSLQLHRELLPVSVLLFLPVGLHRACLAFVLRKSSESYRPAEMAHSNLRSFLKSTTPRVRPQFIPKTSIWKLNNQCQLLGGKGLVEYFTLEDLWNCYEEWSAYGAGIPMRLSNHENVVQYYTPFLSGIQIYTAKSVNLRIVREDFEEAETDSTSSDSDAGKLSRTDSNGSNRMWDSDDSWTDPDVDLKAKERLGKLYFQYFDSTSPHLRLPLKNMVNQLAEEHPGLISLRSVDLSSASWMSVAWYPIYHIPGRRNPKELYSAFLTYHTLSSLFQDNIPIGRVKHEEKIKHEGDAIVLPPFGLATYKMQKQVWVNHQAEDRQKIASLFSVADSWLKQLNVYHPDFSFFRSRSI</sequence>
<evidence type="ECO:0000256" key="1">
    <source>
        <dbReference type="SAM" id="MobiDB-lite"/>
    </source>
</evidence>
<comment type="caution">
    <text evidence="2">The sequence shown here is derived from an EMBL/GenBank/DDBJ whole genome shotgun (WGS) entry which is preliminary data.</text>
</comment>
<dbReference type="PANTHER" id="PTHR31343">
    <property type="entry name" value="T15D22.8"/>
    <property type="match status" value="1"/>
</dbReference>
<keyword evidence="3" id="KW-1185">Reference proteome</keyword>
<proteinExistence type="predicted"/>
<dbReference type="Proteomes" id="UP000652761">
    <property type="component" value="Unassembled WGS sequence"/>
</dbReference>
<evidence type="ECO:0000313" key="2">
    <source>
        <dbReference type="EMBL" id="MQL93790.1"/>
    </source>
</evidence>
<dbReference type="EMBL" id="NMUH01001598">
    <property type="protein sequence ID" value="MQL93790.1"/>
    <property type="molecule type" value="Genomic_DNA"/>
</dbReference>
<organism evidence="2 3">
    <name type="scientific">Colocasia esculenta</name>
    <name type="common">Wild taro</name>
    <name type="synonym">Arum esculentum</name>
    <dbReference type="NCBI Taxonomy" id="4460"/>
    <lineage>
        <taxon>Eukaryota</taxon>
        <taxon>Viridiplantae</taxon>
        <taxon>Streptophyta</taxon>
        <taxon>Embryophyta</taxon>
        <taxon>Tracheophyta</taxon>
        <taxon>Spermatophyta</taxon>
        <taxon>Magnoliopsida</taxon>
        <taxon>Liliopsida</taxon>
        <taxon>Araceae</taxon>
        <taxon>Aroideae</taxon>
        <taxon>Colocasieae</taxon>
        <taxon>Colocasia</taxon>
    </lineage>
</organism>
<feature type="region of interest" description="Disordered" evidence="1">
    <location>
        <begin position="227"/>
        <end position="256"/>
    </location>
</feature>
<dbReference type="PANTHER" id="PTHR31343:SF29">
    <property type="entry name" value="DUF789 DOMAIN-CONTAINING PROTEIN"/>
    <property type="match status" value="1"/>
</dbReference>